<dbReference type="AlphaFoldDB" id="U6GBV0"/>
<dbReference type="Proteomes" id="UP000018050">
    <property type="component" value="Unassembled WGS sequence"/>
</dbReference>
<gene>
    <name evidence="7" type="ORF">EAH_00019860</name>
</gene>
<sequence length="1074" mass="115187">MAGEGDNREAVKVAVPANDPKKTGKKSKGTEEMTEDDKKIQENIELLVERTCDNDLEIVALALETLSRELKAATSSMTSVPKPLKFLRPHMDRLVDRYNQLPEKTTLKRDFAMVLSVTCTTSGDSRRLSLHFCLEAECKDVTSWGYEYLRNLSGQIAGAFAELQQQEALSGAEQQSTATETDDSRTAATADGVEVDGPTGAAQTTNGIARDAAAADKPTTGLASVKVPLPTVEQLLQLVEEIVPYYMQHNAEVDAIDLLTEVERPQSLLPLLDANNYQRVVAYLLSLSNYAASPEEALKVQMVAFDALMQQQQHFDAMRVALRLGDRALVDKVVKDCNDPLVQQQLALLLCRQRVDVEFEDEKLQRLVSGSKTSPFFRFLAKELDVLEPKEPEDVFKRHLEDPHGRRARLAGLESAQQNLASSFVNAFVNCGFGTDKLMTADGNGWLYKNKDRGLLSTTASLGALCLWNVDEALQHLDKHQYSSDANIKAGALLGFGVASCNVRHECDAALALLKDHLEATEMTAETPLLKAAAAIGLGCAYAGSCREDVLELLTLAILDGSLPLECSAFASLSLGLCFVGSASADAAEAILTALMDRCTTAKALDSPLGHFLSVGLGLIFLGTRDAAEGALCAVAALPHAAFSAAATRIIEGLAAAGSGDVLKVQRMLGVCAESRPEGYWKQKQKELNSEQHPEGAAADSASAADGAATTRTDGTSAVSGVRAPPGSSASDSTSGATNTASTTTADDDEDHPDDTDQAVAVLNIALIAFAEETGAEMALRLYDHILQYADAHMKRAVPLAVALQHPSNPKPQLIDLLSKLSHDADPDTALNAIFAMGILGAGTNHSRIASLLRQLASYYGKDPSALFVVRLSQGLLYLGKGLLHLGALHSDRQVICRVALGALAIVSYSAFLMRHTILGKFHFMLYYLFPAVQPRWLVTVAERVEGAGLDEKPDLTLKAETAALAQDEAEAAGIDAAMETDGTTNGKTSSMEGDEDLKMLPIPVRVGEAVDVVAQVGRQPKTITGFQTHTSPVLLNFSERAELATDEYLPVARVLEGIVLLRKNPEYQPPKAA</sequence>
<evidence type="ECO:0000256" key="2">
    <source>
        <dbReference type="ARBA" id="ARBA00022737"/>
    </source>
</evidence>
<dbReference type="PIRSF" id="PIRSF015965">
    <property type="entry name" value="26S_Psome_Rpn1"/>
    <property type="match status" value="1"/>
</dbReference>
<evidence type="ECO:0000259" key="5">
    <source>
        <dbReference type="Pfam" id="PF17781"/>
    </source>
</evidence>
<evidence type="ECO:0000259" key="6">
    <source>
        <dbReference type="Pfam" id="PF18051"/>
    </source>
</evidence>
<dbReference type="PANTHER" id="PTHR10943">
    <property type="entry name" value="26S PROTEASOME NON-ATPASE REGULATORY SUBUNIT"/>
    <property type="match status" value="1"/>
</dbReference>
<dbReference type="Gene3D" id="1.25.10.10">
    <property type="entry name" value="Leucine-rich Repeat Variant"/>
    <property type="match status" value="2"/>
</dbReference>
<dbReference type="VEuPathDB" id="ToxoDB:EAH_00019860"/>
<evidence type="ECO:0000256" key="4">
    <source>
        <dbReference type="SAM" id="MobiDB-lite"/>
    </source>
</evidence>
<dbReference type="OrthoDB" id="10252509at2759"/>
<keyword evidence="3 7" id="KW-0647">Proteasome</keyword>
<accession>U6GBV0</accession>
<dbReference type="InterPro" id="IPR016024">
    <property type="entry name" value="ARM-type_fold"/>
</dbReference>
<dbReference type="GO" id="GO:0008540">
    <property type="term" value="C:proteasome regulatory particle, base subcomplex"/>
    <property type="evidence" value="ECO:0007669"/>
    <property type="project" value="TreeGrafter"/>
</dbReference>
<feature type="region of interest" description="Disordered" evidence="4">
    <location>
        <begin position="682"/>
        <end position="755"/>
    </location>
</feature>
<dbReference type="Pfam" id="PF01851">
    <property type="entry name" value="PC_rep"/>
    <property type="match status" value="1"/>
</dbReference>
<evidence type="ECO:0000313" key="7">
    <source>
        <dbReference type="EMBL" id="CDI76823.1"/>
    </source>
</evidence>
<feature type="compositionally biased region" description="Low complexity" evidence="4">
    <location>
        <begin position="728"/>
        <end position="745"/>
    </location>
</feature>
<dbReference type="InterPro" id="IPR016643">
    <property type="entry name" value="26S_Psome_Rpn1"/>
</dbReference>
<dbReference type="Pfam" id="PF17781">
    <property type="entry name" value="RPN1_RPN2_N"/>
    <property type="match status" value="1"/>
</dbReference>
<dbReference type="PANTHER" id="PTHR10943:SF1">
    <property type="entry name" value="26S PROTEASOME NON-ATPASE REGULATORY SUBUNIT 2"/>
    <property type="match status" value="1"/>
</dbReference>
<feature type="compositionally biased region" description="Acidic residues" evidence="4">
    <location>
        <begin position="746"/>
        <end position="755"/>
    </location>
</feature>
<feature type="compositionally biased region" description="Low complexity" evidence="4">
    <location>
        <begin position="696"/>
        <end position="718"/>
    </location>
</feature>
<dbReference type="InterPro" id="IPR011989">
    <property type="entry name" value="ARM-like"/>
</dbReference>
<reference evidence="7" key="1">
    <citation type="submission" date="2013-10" db="EMBL/GenBank/DDBJ databases">
        <title>Genomic analysis of the causative agents of coccidiosis in chickens.</title>
        <authorList>
            <person name="Reid A.J."/>
            <person name="Blake D."/>
            <person name="Billington K."/>
            <person name="Browne H."/>
            <person name="Dunn M."/>
            <person name="Hung S."/>
            <person name="Kawahara F."/>
            <person name="Miranda-Saavedra D."/>
            <person name="Mourier T."/>
            <person name="Nagra H."/>
            <person name="Otto T.D."/>
            <person name="Rawlings N."/>
            <person name="Sanchez A."/>
            <person name="Sanders M."/>
            <person name="Subramaniam C."/>
            <person name="Tay Y."/>
            <person name="Dear P."/>
            <person name="Doerig C."/>
            <person name="Gruber A."/>
            <person name="Parkinson J."/>
            <person name="Shirley M."/>
            <person name="Wan K.L."/>
            <person name="Berriman M."/>
            <person name="Tomley F."/>
            <person name="Pain A."/>
        </authorList>
    </citation>
    <scope>NUCLEOTIDE SEQUENCE</scope>
    <source>
        <strain evidence="7">Houghton</strain>
    </source>
</reference>
<keyword evidence="8" id="KW-1185">Reference proteome</keyword>
<dbReference type="InterPro" id="IPR002015">
    <property type="entry name" value="Proteasome/cyclosome_rpt"/>
</dbReference>
<dbReference type="Pfam" id="PF18051">
    <property type="entry name" value="RPN1_C"/>
    <property type="match status" value="1"/>
</dbReference>
<proteinExistence type="inferred from homology"/>
<feature type="compositionally biased region" description="Basic and acidic residues" evidence="4">
    <location>
        <begin position="28"/>
        <end position="37"/>
    </location>
</feature>
<protein>
    <submittedName>
        <fullName evidence="7">26S proteasome non-ATPase regulatory subunit 2, putative</fullName>
    </submittedName>
</protein>
<keyword evidence="2" id="KW-0677">Repeat</keyword>
<dbReference type="GO" id="GO:0034515">
    <property type="term" value="C:proteasome storage granule"/>
    <property type="evidence" value="ECO:0007669"/>
    <property type="project" value="TreeGrafter"/>
</dbReference>
<dbReference type="GO" id="GO:0043161">
    <property type="term" value="P:proteasome-mediated ubiquitin-dependent protein catabolic process"/>
    <property type="evidence" value="ECO:0007669"/>
    <property type="project" value="TreeGrafter"/>
</dbReference>
<dbReference type="GO" id="GO:0005634">
    <property type="term" value="C:nucleus"/>
    <property type="evidence" value="ECO:0007669"/>
    <property type="project" value="TreeGrafter"/>
</dbReference>
<feature type="compositionally biased region" description="Basic and acidic residues" evidence="4">
    <location>
        <begin position="1"/>
        <end position="11"/>
    </location>
</feature>
<name>U6GBV0_EIMAC</name>
<dbReference type="GeneID" id="25270056"/>
<evidence type="ECO:0000256" key="3">
    <source>
        <dbReference type="ARBA" id="ARBA00022942"/>
    </source>
</evidence>
<comment type="similarity">
    <text evidence="1">Belongs to the proteasome subunit S2 family.</text>
</comment>
<evidence type="ECO:0000256" key="1">
    <source>
        <dbReference type="ARBA" id="ARBA00005460"/>
    </source>
</evidence>
<organism evidence="7 8">
    <name type="scientific">Eimeria acervulina</name>
    <name type="common">Coccidian parasite</name>
    <dbReference type="NCBI Taxonomy" id="5801"/>
    <lineage>
        <taxon>Eukaryota</taxon>
        <taxon>Sar</taxon>
        <taxon>Alveolata</taxon>
        <taxon>Apicomplexa</taxon>
        <taxon>Conoidasida</taxon>
        <taxon>Coccidia</taxon>
        <taxon>Eucoccidiorida</taxon>
        <taxon>Eimeriorina</taxon>
        <taxon>Eimeriidae</taxon>
        <taxon>Eimeria</taxon>
    </lineage>
</organism>
<feature type="domain" description="26S proteasome non-ATPase regulatory subunit RPN1 C-terminal" evidence="6">
    <location>
        <begin position="1014"/>
        <end position="1068"/>
    </location>
</feature>
<feature type="domain" description="RPN1 N-terminal" evidence="5">
    <location>
        <begin position="44"/>
        <end position="401"/>
    </location>
</feature>
<dbReference type="GO" id="GO:0042176">
    <property type="term" value="P:regulation of protein catabolic process"/>
    <property type="evidence" value="ECO:0007669"/>
    <property type="project" value="InterPro"/>
</dbReference>
<dbReference type="GO" id="GO:0030234">
    <property type="term" value="F:enzyme regulator activity"/>
    <property type="evidence" value="ECO:0007669"/>
    <property type="project" value="InterPro"/>
</dbReference>
<dbReference type="InterPro" id="IPR040892">
    <property type="entry name" value="RPN1_N"/>
</dbReference>
<dbReference type="SUPFAM" id="SSF48371">
    <property type="entry name" value="ARM repeat"/>
    <property type="match status" value="1"/>
</dbReference>
<evidence type="ECO:0000313" key="8">
    <source>
        <dbReference type="Proteomes" id="UP000018050"/>
    </source>
</evidence>
<dbReference type="OMA" id="GTCNGDI"/>
<feature type="region of interest" description="Disordered" evidence="4">
    <location>
        <begin position="1"/>
        <end position="37"/>
    </location>
</feature>
<feature type="region of interest" description="Disordered" evidence="4">
    <location>
        <begin position="167"/>
        <end position="207"/>
    </location>
</feature>
<dbReference type="InterPro" id="IPR041433">
    <property type="entry name" value="RPN1_C"/>
</dbReference>
<feature type="compositionally biased region" description="Basic and acidic residues" evidence="4">
    <location>
        <begin position="682"/>
        <end position="694"/>
    </location>
</feature>
<feature type="compositionally biased region" description="Polar residues" evidence="4">
    <location>
        <begin position="167"/>
        <end position="179"/>
    </location>
</feature>
<dbReference type="RefSeq" id="XP_013252709.1">
    <property type="nucleotide sequence ID" value="XM_013397255.1"/>
</dbReference>
<dbReference type="EMBL" id="HG670470">
    <property type="protein sequence ID" value="CDI76823.1"/>
    <property type="molecule type" value="Genomic_DNA"/>
</dbReference>
<reference evidence="7" key="2">
    <citation type="submission" date="2013-10" db="EMBL/GenBank/DDBJ databases">
        <authorList>
            <person name="Aslett M."/>
        </authorList>
    </citation>
    <scope>NUCLEOTIDE SEQUENCE</scope>
    <source>
        <strain evidence="7">Houghton</strain>
    </source>
</reference>